<gene>
    <name evidence="10" type="ORF">TIFTF001_012143</name>
</gene>
<keyword evidence="8" id="KW-0472">Membrane</keyword>
<keyword evidence="5" id="KW-0812">Transmembrane</keyword>
<keyword evidence="4" id="KW-0934">Plastid</keyword>
<dbReference type="Proteomes" id="UP001187192">
    <property type="component" value="Unassembled WGS sequence"/>
</dbReference>
<feature type="compositionally biased region" description="Low complexity" evidence="9">
    <location>
        <begin position="362"/>
        <end position="378"/>
    </location>
</feature>
<feature type="compositionally biased region" description="Pro residues" evidence="9">
    <location>
        <begin position="429"/>
        <end position="440"/>
    </location>
</feature>
<keyword evidence="6" id="KW-0809">Transit peptide</keyword>
<dbReference type="PANTHER" id="PTHR47377">
    <property type="entry name" value="RHODANESE-LIKE DOMAIN-CONTAINING PROTEIN 4, CHLOROPLASTIC"/>
    <property type="match status" value="1"/>
</dbReference>
<comment type="subcellular location">
    <subcellularLocation>
        <location evidence="2">Membrane</location>
    </subcellularLocation>
    <subcellularLocation>
        <location evidence="1">Plastid</location>
        <location evidence="1">Chloroplast</location>
    </subcellularLocation>
</comment>
<reference evidence="10" key="1">
    <citation type="submission" date="2023-07" db="EMBL/GenBank/DDBJ databases">
        <title>draft genome sequence of fig (Ficus carica).</title>
        <authorList>
            <person name="Takahashi T."/>
            <person name="Nishimura K."/>
        </authorList>
    </citation>
    <scope>NUCLEOTIDE SEQUENCE</scope>
</reference>
<proteinExistence type="predicted"/>
<keyword evidence="7" id="KW-1133">Transmembrane helix</keyword>
<protein>
    <recommendedName>
        <fullName evidence="12">Rhodanese-like domain-containing protein 4, chloroplastic</fullName>
    </recommendedName>
</protein>
<evidence type="ECO:0000256" key="4">
    <source>
        <dbReference type="ARBA" id="ARBA00022640"/>
    </source>
</evidence>
<evidence type="ECO:0000256" key="5">
    <source>
        <dbReference type="ARBA" id="ARBA00022692"/>
    </source>
</evidence>
<dbReference type="Gene3D" id="3.40.250.10">
    <property type="entry name" value="Rhodanese-like domain"/>
    <property type="match status" value="1"/>
</dbReference>
<dbReference type="FunFam" id="3.40.250.10:FF:000044">
    <property type="entry name" value="Rhodanese-like domain-containing protein 4, chloroplastic"/>
    <property type="match status" value="1"/>
</dbReference>
<dbReference type="PANTHER" id="PTHR47377:SF1">
    <property type="entry name" value="RHODANESE-LIKE DOMAIN-CONTAINING PROTEIN 4, CHLOROPLASTIC"/>
    <property type="match status" value="1"/>
</dbReference>
<dbReference type="EMBL" id="BTGU01000015">
    <property type="protein sequence ID" value="GMN42945.1"/>
    <property type="molecule type" value="Genomic_DNA"/>
</dbReference>
<comment type="caution">
    <text evidence="10">The sequence shown here is derived from an EMBL/GenBank/DDBJ whole genome shotgun (WGS) entry which is preliminary data.</text>
</comment>
<name>A0AA88A173_FICCA</name>
<evidence type="ECO:0000256" key="8">
    <source>
        <dbReference type="ARBA" id="ARBA00023136"/>
    </source>
</evidence>
<accession>A0AA88A173</accession>
<evidence type="ECO:0008006" key="12">
    <source>
        <dbReference type="Google" id="ProtNLM"/>
    </source>
</evidence>
<evidence type="ECO:0000256" key="1">
    <source>
        <dbReference type="ARBA" id="ARBA00004229"/>
    </source>
</evidence>
<dbReference type="GO" id="GO:0009535">
    <property type="term" value="C:chloroplast thylakoid membrane"/>
    <property type="evidence" value="ECO:0007669"/>
    <property type="project" value="UniProtKB-ARBA"/>
</dbReference>
<feature type="region of interest" description="Disordered" evidence="9">
    <location>
        <begin position="361"/>
        <end position="440"/>
    </location>
</feature>
<evidence type="ECO:0000256" key="3">
    <source>
        <dbReference type="ARBA" id="ARBA00022528"/>
    </source>
</evidence>
<evidence type="ECO:0000313" key="11">
    <source>
        <dbReference type="Proteomes" id="UP001187192"/>
    </source>
</evidence>
<dbReference type="InterPro" id="IPR044240">
    <property type="entry name" value="STR4-like"/>
</dbReference>
<evidence type="ECO:0000256" key="7">
    <source>
        <dbReference type="ARBA" id="ARBA00022989"/>
    </source>
</evidence>
<keyword evidence="3" id="KW-0150">Chloroplast</keyword>
<dbReference type="AlphaFoldDB" id="A0AA88A173"/>
<feature type="compositionally biased region" description="Basic and acidic residues" evidence="9">
    <location>
        <begin position="383"/>
        <end position="397"/>
    </location>
</feature>
<sequence length="440" mass="46363">MEALNAASGYLTPISAVLSDRKQEPPRKASSPFYPIPKSSNSAKKISGGLVLLSSVLNAGLAKALTYDEALQQSVGSSSGGLDFDFNGVLDSAISFASENPVVLAGGAAVLAVPLILSQLLKSPKPWGVESARNAYARLGELSSAQLLDIRPATEFRQVGSPDIRGLGKKPVSIVYKGEEKPGFLKKLSLKFKKPEDTTLFILDKFNGNSELVAELVTINGFKAAYAIRDGAEGPRGWLNSSLPWIAPRKALSFDLSSLTDAFSDVIGEGSGGLSLPVGIAVAAGLGLLAFQEVETILEVLGSAAFVQFVSKKLLFAEDRKETLKQIDEFLNTKVAPKELADDIKQIGLAILPTTSTSKALPAATVTNPNPATADATTQKAETVPETKVEATAEPAKEINSAPPKTENKAESLPTGPQYLSPYPAYPDFKPPTSPSPSQP</sequence>
<organism evidence="10 11">
    <name type="scientific">Ficus carica</name>
    <name type="common">Common fig</name>
    <dbReference type="NCBI Taxonomy" id="3494"/>
    <lineage>
        <taxon>Eukaryota</taxon>
        <taxon>Viridiplantae</taxon>
        <taxon>Streptophyta</taxon>
        <taxon>Embryophyta</taxon>
        <taxon>Tracheophyta</taxon>
        <taxon>Spermatophyta</taxon>
        <taxon>Magnoliopsida</taxon>
        <taxon>eudicotyledons</taxon>
        <taxon>Gunneridae</taxon>
        <taxon>Pentapetalae</taxon>
        <taxon>rosids</taxon>
        <taxon>fabids</taxon>
        <taxon>Rosales</taxon>
        <taxon>Moraceae</taxon>
        <taxon>Ficeae</taxon>
        <taxon>Ficus</taxon>
    </lineage>
</organism>
<keyword evidence="11" id="KW-1185">Reference proteome</keyword>
<dbReference type="InterPro" id="IPR036873">
    <property type="entry name" value="Rhodanese-like_dom_sf"/>
</dbReference>
<evidence type="ECO:0000256" key="2">
    <source>
        <dbReference type="ARBA" id="ARBA00004370"/>
    </source>
</evidence>
<dbReference type="SUPFAM" id="SSF52821">
    <property type="entry name" value="Rhodanese/Cell cycle control phosphatase"/>
    <property type="match status" value="1"/>
</dbReference>
<evidence type="ECO:0000313" key="10">
    <source>
        <dbReference type="EMBL" id="GMN42945.1"/>
    </source>
</evidence>
<evidence type="ECO:0000256" key="6">
    <source>
        <dbReference type="ARBA" id="ARBA00022946"/>
    </source>
</evidence>
<evidence type="ECO:0000256" key="9">
    <source>
        <dbReference type="SAM" id="MobiDB-lite"/>
    </source>
</evidence>